<protein>
    <submittedName>
        <fullName evidence="8">RagB/SusD family nutrient uptake outer membrane protein</fullName>
    </submittedName>
</protein>
<evidence type="ECO:0000259" key="7">
    <source>
        <dbReference type="Pfam" id="PF14322"/>
    </source>
</evidence>
<dbReference type="EMBL" id="WAEL01000006">
    <property type="protein sequence ID" value="NID12100.1"/>
    <property type="molecule type" value="Genomic_DNA"/>
</dbReference>
<sequence length="507" mass="56666">MKSNIVKVVLLSSLALTFSCNDSILDKVNPTQLSTETYFKTGNELVTGVNAVYAGWQGLNLYGREYFFLHDLRGDDMQPGGSQLEIQRAQLINGGQDASNTVANDVWLGLYRVIHRANVVISFAPGVQQSITEELRNRVVGEAKFHRAWAYYELVSIWGGVPLYKTYATSPDESQPRATQEQVYELVISDLKEAIAGLPLKSAYSDNDIGRVSKGAAQSMLARVYMQRGDYAAAREQLAAVIASNQYKLTDNYIDNFREENEFNSESVWEISFTEAFGGLNWSGDGNGVNGEVTIRGQEYGPNAWRNLIPSNGLLAEFETRTNGSTKDDTRFRDSFYQVGDTFNNGTQTLTDIQGAEPKISWKKYQKIYKAASENSQSGINFRVIRYAEVLLMMAECENEVGSPATAVTYLNQVRARPSVAMPGYPTAKFPTTTKAQVFTAVVHEKRVELGGEQIRNLDILRWRKQNKLAQEPISYFAPNKHELLPIPQTEINNNSKISQTDQNPGY</sequence>
<keyword evidence="9" id="KW-1185">Reference proteome</keyword>
<accession>A0ABX0QI48</accession>
<dbReference type="InterPro" id="IPR011990">
    <property type="entry name" value="TPR-like_helical_dom_sf"/>
</dbReference>
<proteinExistence type="inferred from homology"/>
<evidence type="ECO:0000256" key="1">
    <source>
        <dbReference type="ARBA" id="ARBA00004442"/>
    </source>
</evidence>
<dbReference type="CDD" id="cd08977">
    <property type="entry name" value="SusD"/>
    <property type="match status" value="1"/>
</dbReference>
<keyword evidence="5" id="KW-0998">Cell outer membrane</keyword>
<evidence type="ECO:0000256" key="2">
    <source>
        <dbReference type="ARBA" id="ARBA00006275"/>
    </source>
</evidence>
<evidence type="ECO:0000256" key="5">
    <source>
        <dbReference type="ARBA" id="ARBA00023237"/>
    </source>
</evidence>
<keyword evidence="4" id="KW-0472">Membrane</keyword>
<gene>
    <name evidence="8" type="ORF">F7231_18150</name>
</gene>
<comment type="subcellular location">
    <subcellularLocation>
        <location evidence="1">Cell outer membrane</location>
    </subcellularLocation>
</comment>
<keyword evidence="3" id="KW-0732">Signal</keyword>
<comment type="similarity">
    <text evidence="2">Belongs to the SusD family.</text>
</comment>
<reference evidence="9" key="1">
    <citation type="submission" date="2019-09" db="EMBL/GenBank/DDBJ databases">
        <authorList>
            <person name="Jung D.-H."/>
        </authorList>
    </citation>
    <scope>NUCLEOTIDE SEQUENCE [LARGE SCALE GENOMIC DNA]</scope>
    <source>
        <strain evidence="9">JA-25</strain>
    </source>
</reference>
<evidence type="ECO:0000313" key="8">
    <source>
        <dbReference type="EMBL" id="NID12100.1"/>
    </source>
</evidence>
<dbReference type="Pfam" id="PF14322">
    <property type="entry name" value="SusD-like_3"/>
    <property type="match status" value="1"/>
</dbReference>
<comment type="caution">
    <text evidence="8">The sequence shown here is derived from an EMBL/GenBank/DDBJ whole genome shotgun (WGS) entry which is preliminary data.</text>
</comment>
<dbReference type="PROSITE" id="PS51257">
    <property type="entry name" value="PROKAR_LIPOPROTEIN"/>
    <property type="match status" value="1"/>
</dbReference>
<dbReference type="InterPro" id="IPR012944">
    <property type="entry name" value="SusD_RagB_dom"/>
</dbReference>
<dbReference type="InterPro" id="IPR033985">
    <property type="entry name" value="SusD-like_N"/>
</dbReference>
<reference evidence="9" key="2">
    <citation type="submission" date="2023-07" db="EMBL/GenBank/DDBJ databases">
        <authorList>
            <person name="Jung D.-H."/>
        </authorList>
    </citation>
    <scope>NUCLEOTIDE SEQUENCE [LARGE SCALE GENOMIC DNA]</scope>
    <source>
        <strain evidence="9">JA-25</strain>
    </source>
</reference>
<name>A0ABX0QI48_9BACT</name>
<dbReference type="Proteomes" id="UP000606008">
    <property type="component" value="Unassembled WGS sequence"/>
</dbReference>
<evidence type="ECO:0000256" key="4">
    <source>
        <dbReference type="ARBA" id="ARBA00023136"/>
    </source>
</evidence>
<dbReference type="RefSeq" id="WP_166692952.1">
    <property type="nucleotide sequence ID" value="NZ_WAEL01000006.1"/>
</dbReference>
<dbReference type="Gene3D" id="1.25.40.390">
    <property type="match status" value="1"/>
</dbReference>
<dbReference type="Pfam" id="PF07980">
    <property type="entry name" value="SusD_RagB"/>
    <property type="match status" value="1"/>
</dbReference>
<feature type="domain" description="RagB/SusD" evidence="6">
    <location>
        <begin position="299"/>
        <end position="507"/>
    </location>
</feature>
<evidence type="ECO:0000259" key="6">
    <source>
        <dbReference type="Pfam" id="PF07980"/>
    </source>
</evidence>
<evidence type="ECO:0000313" key="9">
    <source>
        <dbReference type="Proteomes" id="UP000606008"/>
    </source>
</evidence>
<feature type="domain" description="SusD-like N-terminal" evidence="7">
    <location>
        <begin position="86"/>
        <end position="226"/>
    </location>
</feature>
<evidence type="ECO:0000256" key="3">
    <source>
        <dbReference type="ARBA" id="ARBA00022729"/>
    </source>
</evidence>
<dbReference type="SUPFAM" id="SSF48452">
    <property type="entry name" value="TPR-like"/>
    <property type="match status" value="1"/>
</dbReference>
<organism evidence="8 9">
    <name type="scientific">Fibrivirga algicola</name>
    <dbReference type="NCBI Taxonomy" id="2950420"/>
    <lineage>
        <taxon>Bacteria</taxon>
        <taxon>Pseudomonadati</taxon>
        <taxon>Bacteroidota</taxon>
        <taxon>Cytophagia</taxon>
        <taxon>Cytophagales</taxon>
        <taxon>Spirosomataceae</taxon>
        <taxon>Fibrivirga</taxon>
    </lineage>
</organism>